<dbReference type="Pfam" id="PF21342">
    <property type="entry name" value="SoxA-TsdA_cyt-c"/>
    <property type="match status" value="1"/>
</dbReference>
<evidence type="ECO:0000256" key="3">
    <source>
        <dbReference type="ARBA" id="ARBA00023004"/>
    </source>
</evidence>
<dbReference type="InterPro" id="IPR051459">
    <property type="entry name" value="Cytochrome_c-type_DH"/>
</dbReference>
<dbReference type="SUPFAM" id="SSF46626">
    <property type="entry name" value="Cytochrome c"/>
    <property type="match status" value="2"/>
</dbReference>
<comment type="caution">
    <text evidence="7">The sequence shown here is derived from an EMBL/GenBank/DDBJ whole genome shotgun (WGS) entry which is preliminary data.</text>
</comment>
<evidence type="ECO:0000259" key="6">
    <source>
        <dbReference type="PROSITE" id="PS51007"/>
    </source>
</evidence>
<evidence type="ECO:0000313" key="7">
    <source>
        <dbReference type="EMBL" id="KAA0686257.1"/>
    </source>
</evidence>
<dbReference type="RefSeq" id="WP_149164830.1">
    <property type="nucleotide sequence ID" value="NZ_QOKV01000005.1"/>
</dbReference>
<dbReference type="PROSITE" id="PS51007">
    <property type="entry name" value="CYTC"/>
    <property type="match status" value="1"/>
</dbReference>
<evidence type="ECO:0000256" key="1">
    <source>
        <dbReference type="ARBA" id="ARBA00022617"/>
    </source>
</evidence>
<keyword evidence="2 4" id="KW-0479">Metal-binding</keyword>
<reference evidence="7 8" key="1">
    <citation type="submission" date="2018-07" db="EMBL/GenBank/DDBJ databases">
        <title>Genome sequence of Roseomonas fauriae ATCC 49958.</title>
        <authorList>
            <person name="Sant'Anna F.H."/>
            <person name="Baldani J.I."/>
            <person name="Zilli J.E."/>
            <person name="Reis V.M."/>
            <person name="Hartmann A."/>
            <person name="Cruz L."/>
            <person name="de Souza E.M."/>
            <person name="de Oliveira Pedrosa F."/>
            <person name="Passaglia L.M.P."/>
        </authorList>
    </citation>
    <scope>NUCLEOTIDE SEQUENCE [LARGE SCALE GENOMIC DNA]</scope>
    <source>
        <strain evidence="7 8">ATCC 49958</strain>
    </source>
</reference>
<name>A0A6L3B2T5_AZOBR</name>
<dbReference type="EMBL" id="QOKV01000005">
    <property type="protein sequence ID" value="KAA0686257.1"/>
    <property type="molecule type" value="Genomic_DNA"/>
</dbReference>
<dbReference type="PANTHER" id="PTHR35008">
    <property type="entry name" value="BLL4482 PROTEIN-RELATED"/>
    <property type="match status" value="1"/>
</dbReference>
<keyword evidence="3 4" id="KW-0408">Iron</keyword>
<evidence type="ECO:0000256" key="2">
    <source>
        <dbReference type="ARBA" id="ARBA00022723"/>
    </source>
</evidence>
<protein>
    <submittedName>
        <fullName evidence="7">Cystathionine gamma-synthase</fullName>
    </submittedName>
</protein>
<keyword evidence="5" id="KW-0732">Signal</keyword>
<dbReference type="Gene3D" id="1.10.760.10">
    <property type="entry name" value="Cytochrome c-like domain"/>
    <property type="match status" value="2"/>
</dbReference>
<dbReference type="Proteomes" id="UP000476837">
    <property type="component" value="Unassembled WGS sequence"/>
</dbReference>
<dbReference type="InterPro" id="IPR009056">
    <property type="entry name" value="Cyt_c-like_dom"/>
</dbReference>
<dbReference type="GO" id="GO:0020037">
    <property type="term" value="F:heme binding"/>
    <property type="evidence" value="ECO:0007669"/>
    <property type="project" value="InterPro"/>
</dbReference>
<feature type="signal peptide" evidence="5">
    <location>
        <begin position="1"/>
        <end position="26"/>
    </location>
</feature>
<dbReference type="Pfam" id="PF00034">
    <property type="entry name" value="Cytochrom_C"/>
    <property type="match status" value="1"/>
</dbReference>
<feature type="chain" id="PRO_5026739701" evidence="5">
    <location>
        <begin position="27"/>
        <end position="329"/>
    </location>
</feature>
<evidence type="ECO:0000256" key="4">
    <source>
        <dbReference type="PROSITE-ProRule" id="PRU00433"/>
    </source>
</evidence>
<dbReference type="PANTHER" id="PTHR35008:SF9">
    <property type="entry name" value="CYTOCHROME C DOMAIN-CONTAINING PROTEIN"/>
    <property type="match status" value="1"/>
</dbReference>
<evidence type="ECO:0000256" key="5">
    <source>
        <dbReference type="SAM" id="SignalP"/>
    </source>
</evidence>
<organism evidence="7 8">
    <name type="scientific">Azospirillum brasilense</name>
    <dbReference type="NCBI Taxonomy" id="192"/>
    <lineage>
        <taxon>Bacteria</taxon>
        <taxon>Pseudomonadati</taxon>
        <taxon>Pseudomonadota</taxon>
        <taxon>Alphaproteobacteria</taxon>
        <taxon>Rhodospirillales</taxon>
        <taxon>Azospirillaceae</taxon>
        <taxon>Azospirillum</taxon>
    </lineage>
</organism>
<proteinExistence type="predicted"/>
<feature type="domain" description="Cytochrome c" evidence="6">
    <location>
        <begin position="181"/>
        <end position="274"/>
    </location>
</feature>
<dbReference type="InterPro" id="IPR036909">
    <property type="entry name" value="Cyt_c-like_dom_sf"/>
</dbReference>
<accession>A0A6L3B2T5</accession>
<gene>
    <name evidence="7" type="ORF">DS837_11225</name>
</gene>
<sequence length="329" mass="35824">MKTINTLACALAALAVGTITLAVSHAADPQRIDLTQWTPPDIATVKDDDLGKLVKYGHALTTETHKHLGPEAADPAKRYAGNNLACQSCHLNAGTQPYSMPWTGVHAVFPQYRAREDAISTIEERVNGCMERSMNGKALPLESTEMKAFVAYMKWLSTGIPVGAKIEGAGTRPIKEPARAANPERGKQVYAEVCAACHGEDGQGVRKGQVGDGEGYQFPPLWGPDSYNDGAGMYRQLTASAFVHSNMPLGTTHEAPTVSDEDAYDVIAFVNSQPRPHKANLDKDFPNRLRKPVDMPFPPFADGFPAEQHKYGPYDPIRAKLKELQRATQ</sequence>
<evidence type="ECO:0000313" key="8">
    <source>
        <dbReference type="Proteomes" id="UP000476837"/>
    </source>
</evidence>
<dbReference type="AlphaFoldDB" id="A0A6L3B2T5"/>
<dbReference type="GO" id="GO:0046872">
    <property type="term" value="F:metal ion binding"/>
    <property type="evidence" value="ECO:0007669"/>
    <property type="project" value="UniProtKB-KW"/>
</dbReference>
<dbReference type="GO" id="GO:0009055">
    <property type="term" value="F:electron transfer activity"/>
    <property type="evidence" value="ECO:0007669"/>
    <property type="project" value="InterPro"/>
</dbReference>
<keyword evidence="1 4" id="KW-0349">Heme</keyword>